<sequence length="154" mass="18238">MLSTLKEVNSNMRTIIENMPGRPLNRYSGFDYTDKDEVCALSARTRCHATFLRLLVDSVFHGHPDAQKRLQDREWKRMAHVRELFRTLRAETAEHADERWTTLSAKYNHLFIHKRSKSNYTPERPALTLVYHSDEEGEERDEEEAMEEREGEEE</sequence>
<evidence type="ECO:0000313" key="3">
    <source>
        <dbReference type="Proteomes" id="UP001432322"/>
    </source>
</evidence>
<gene>
    <name evidence="2" type="ORF">PFISCL1PPCAC_18175</name>
</gene>
<protein>
    <submittedName>
        <fullName evidence="2">Uncharacterized protein</fullName>
    </submittedName>
</protein>
<keyword evidence="3" id="KW-1185">Reference proteome</keyword>
<organism evidence="2 3">
    <name type="scientific">Pristionchus fissidentatus</name>
    <dbReference type="NCBI Taxonomy" id="1538716"/>
    <lineage>
        <taxon>Eukaryota</taxon>
        <taxon>Metazoa</taxon>
        <taxon>Ecdysozoa</taxon>
        <taxon>Nematoda</taxon>
        <taxon>Chromadorea</taxon>
        <taxon>Rhabditida</taxon>
        <taxon>Rhabditina</taxon>
        <taxon>Diplogasteromorpha</taxon>
        <taxon>Diplogasteroidea</taxon>
        <taxon>Neodiplogasteridae</taxon>
        <taxon>Pristionchus</taxon>
    </lineage>
</organism>
<feature type="non-terminal residue" evidence="2">
    <location>
        <position position="154"/>
    </location>
</feature>
<feature type="compositionally biased region" description="Acidic residues" evidence="1">
    <location>
        <begin position="135"/>
        <end position="154"/>
    </location>
</feature>
<reference evidence="2" key="1">
    <citation type="submission" date="2023-10" db="EMBL/GenBank/DDBJ databases">
        <title>Genome assembly of Pristionchus species.</title>
        <authorList>
            <person name="Yoshida K."/>
            <person name="Sommer R.J."/>
        </authorList>
    </citation>
    <scope>NUCLEOTIDE SEQUENCE</scope>
    <source>
        <strain evidence="2">RS5133</strain>
    </source>
</reference>
<dbReference type="AlphaFoldDB" id="A0AAV5W8Y3"/>
<name>A0AAV5W8Y3_9BILA</name>
<feature type="region of interest" description="Disordered" evidence="1">
    <location>
        <begin position="123"/>
        <end position="154"/>
    </location>
</feature>
<evidence type="ECO:0000313" key="2">
    <source>
        <dbReference type="EMBL" id="GMT26878.1"/>
    </source>
</evidence>
<dbReference type="Proteomes" id="UP001432322">
    <property type="component" value="Unassembled WGS sequence"/>
</dbReference>
<proteinExistence type="predicted"/>
<dbReference type="EMBL" id="BTSY01000005">
    <property type="protein sequence ID" value="GMT26878.1"/>
    <property type="molecule type" value="Genomic_DNA"/>
</dbReference>
<comment type="caution">
    <text evidence="2">The sequence shown here is derived from an EMBL/GenBank/DDBJ whole genome shotgun (WGS) entry which is preliminary data.</text>
</comment>
<evidence type="ECO:0000256" key="1">
    <source>
        <dbReference type="SAM" id="MobiDB-lite"/>
    </source>
</evidence>
<accession>A0AAV5W8Y3</accession>